<name>A0A6A4I289_9AGAR</name>
<feature type="transmembrane region" description="Helical" evidence="1">
    <location>
        <begin position="12"/>
        <end position="31"/>
    </location>
</feature>
<evidence type="ECO:0000313" key="3">
    <source>
        <dbReference type="Proteomes" id="UP000799118"/>
    </source>
</evidence>
<organism evidence="2 3">
    <name type="scientific">Gymnopus androsaceus JB14</name>
    <dbReference type="NCBI Taxonomy" id="1447944"/>
    <lineage>
        <taxon>Eukaryota</taxon>
        <taxon>Fungi</taxon>
        <taxon>Dikarya</taxon>
        <taxon>Basidiomycota</taxon>
        <taxon>Agaricomycotina</taxon>
        <taxon>Agaricomycetes</taxon>
        <taxon>Agaricomycetidae</taxon>
        <taxon>Agaricales</taxon>
        <taxon>Marasmiineae</taxon>
        <taxon>Omphalotaceae</taxon>
        <taxon>Gymnopus</taxon>
    </lineage>
</organism>
<keyword evidence="1" id="KW-0472">Membrane</keyword>
<keyword evidence="3" id="KW-1185">Reference proteome</keyword>
<dbReference type="Proteomes" id="UP000799118">
    <property type="component" value="Unassembled WGS sequence"/>
</dbReference>
<evidence type="ECO:0000256" key="1">
    <source>
        <dbReference type="SAM" id="Phobius"/>
    </source>
</evidence>
<evidence type="ECO:0000313" key="2">
    <source>
        <dbReference type="EMBL" id="KAE9405902.1"/>
    </source>
</evidence>
<keyword evidence="1" id="KW-0812">Transmembrane</keyword>
<proteinExistence type="predicted"/>
<keyword evidence="1" id="KW-1133">Transmembrane helix</keyword>
<gene>
    <name evidence="2" type="ORF">BT96DRAFT_307963</name>
</gene>
<dbReference type="EMBL" id="ML769406">
    <property type="protein sequence ID" value="KAE9405902.1"/>
    <property type="molecule type" value="Genomic_DNA"/>
</dbReference>
<dbReference type="AlphaFoldDB" id="A0A6A4I289"/>
<accession>A0A6A4I289</accession>
<reference evidence="2" key="1">
    <citation type="journal article" date="2019" name="Environ. Microbiol.">
        <title>Fungal ecological strategies reflected in gene transcription - a case study of two litter decomposers.</title>
        <authorList>
            <person name="Barbi F."/>
            <person name="Kohler A."/>
            <person name="Barry K."/>
            <person name="Baskaran P."/>
            <person name="Daum C."/>
            <person name="Fauchery L."/>
            <person name="Ihrmark K."/>
            <person name="Kuo A."/>
            <person name="LaButti K."/>
            <person name="Lipzen A."/>
            <person name="Morin E."/>
            <person name="Grigoriev I.V."/>
            <person name="Henrissat B."/>
            <person name="Lindahl B."/>
            <person name="Martin F."/>
        </authorList>
    </citation>
    <scope>NUCLEOTIDE SEQUENCE</scope>
    <source>
        <strain evidence="2">JB14</strain>
    </source>
</reference>
<sequence length="73" mass="8262">MASGHTLYVTHNVYPFAVFVSWFSIPTTHIYRSIRQRCRRRRVCIGIQGSFGAGEDTTGGNSSTLASRWLRVK</sequence>
<protein>
    <submittedName>
        <fullName evidence="2">Uncharacterized protein</fullName>
    </submittedName>
</protein>